<gene>
    <name evidence="12" type="ORF">CANCADRAFT_474</name>
</gene>
<evidence type="ECO:0000256" key="1">
    <source>
        <dbReference type="ARBA" id="ARBA00001933"/>
    </source>
</evidence>
<comment type="subunit">
    <text evidence="8">Homodimer. Only the dimer is catalytically active, as the active sites are constructed of residues from both monomers.</text>
</comment>
<evidence type="ECO:0000256" key="8">
    <source>
        <dbReference type="ARBA" id="ARBA00046672"/>
    </source>
</evidence>
<dbReference type="GO" id="GO:0004586">
    <property type="term" value="F:ornithine decarboxylase activity"/>
    <property type="evidence" value="ECO:0007669"/>
    <property type="project" value="UniProtKB-EC"/>
</dbReference>
<dbReference type="Gene3D" id="3.20.20.10">
    <property type="entry name" value="Alanine racemase"/>
    <property type="match status" value="1"/>
</dbReference>
<comment type="pathway">
    <text evidence="6">Amine and polyamine biosynthesis; putrescine biosynthesis via L-ornithine pathway; putrescine from L-ornithine: step 1/1.</text>
</comment>
<keyword evidence="3" id="KW-0210">Decarboxylase</keyword>
<comment type="catalytic activity">
    <reaction evidence="9">
        <text>L-ornithine + H(+) = putrescine + CO2</text>
        <dbReference type="Rhea" id="RHEA:22964"/>
        <dbReference type="ChEBI" id="CHEBI:15378"/>
        <dbReference type="ChEBI" id="CHEBI:16526"/>
        <dbReference type="ChEBI" id="CHEBI:46911"/>
        <dbReference type="ChEBI" id="CHEBI:326268"/>
        <dbReference type="EC" id="4.1.1.17"/>
    </reaction>
</comment>
<evidence type="ECO:0000256" key="9">
    <source>
        <dbReference type="ARBA" id="ARBA00049127"/>
    </source>
</evidence>
<reference evidence="13" key="1">
    <citation type="submission" date="2016-02" db="EMBL/GenBank/DDBJ databases">
        <title>Comparative genomics of biotechnologically important yeasts.</title>
        <authorList>
            <consortium name="DOE Joint Genome Institute"/>
            <person name="Riley R."/>
            <person name="Haridas S."/>
            <person name="Wolfe K.H."/>
            <person name="Lopes M.R."/>
            <person name="Hittinger C.T."/>
            <person name="Goker M."/>
            <person name="Salamov A."/>
            <person name="Wisecaver J."/>
            <person name="Long T.M."/>
            <person name="Aerts A.L."/>
            <person name="Barry K."/>
            <person name="Choi C."/>
            <person name="Clum A."/>
            <person name="Coughlan A.Y."/>
            <person name="Deshpande S."/>
            <person name="Douglass A.P."/>
            <person name="Hanson S.J."/>
            <person name="Klenk H.-P."/>
            <person name="Labutti K."/>
            <person name="Lapidus A."/>
            <person name="Lindquist E."/>
            <person name="Lipzen A."/>
            <person name="Meier-Kolthoff J.P."/>
            <person name="Ohm R.A."/>
            <person name="Otillar R.P."/>
            <person name="Pangilinan J."/>
            <person name="Peng Y."/>
            <person name="Rokas A."/>
            <person name="Rosa C.A."/>
            <person name="Scheuner C."/>
            <person name="Sibirny A.A."/>
            <person name="Slot J.C."/>
            <person name="Stielow J.B."/>
            <person name="Sun H."/>
            <person name="Kurtzman C.P."/>
            <person name="Blackwell M."/>
            <person name="Jeffries T.W."/>
            <person name="Grigoriev I.V."/>
        </authorList>
    </citation>
    <scope>NUCLEOTIDE SEQUENCE [LARGE SCALE GENOMIC DNA]</scope>
    <source>
        <strain evidence="13">NRRL Y-17796</strain>
    </source>
</reference>
<dbReference type="OrthoDB" id="5034579at2759"/>
<protein>
    <recommendedName>
        <fullName evidence="7">ornithine decarboxylase</fullName>
        <ecNumber evidence="7">4.1.1.17</ecNumber>
    </recommendedName>
</protein>
<evidence type="ECO:0000256" key="7">
    <source>
        <dbReference type="ARBA" id="ARBA00034138"/>
    </source>
</evidence>
<dbReference type="SUPFAM" id="SSF51419">
    <property type="entry name" value="PLP-binding barrel"/>
    <property type="match status" value="1"/>
</dbReference>
<dbReference type="InterPro" id="IPR022644">
    <property type="entry name" value="De-COase2_N"/>
</dbReference>
<dbReference type="InterPro" id="IPR029066">
    <property type="entry name" value="PLP-binding_barrel"/>
</dbReference>
<proteinExistence type="inferred from homology"/>
<dbReference type="Pfam" id="PF02784">
    <property type="entry name" value="Orn_Arg_deC_N"/>
    <property type="match status" value="1"/>
</dbReference>
<feature type="modified residue" description="N6-(pyridoxal phosphate)lysine" evidence="10">
    <location>
        <position position="103"/>
    </location>
</feature>
<evidence type="ECO:0000256" key="5">
    <source>
        <dbReference type="ARBA" id="ARBA00023239"/>
    </source>
</evidence>
<evidence type="ECO:0000259" key="11">
    <source>
        <dbReference type="Pfam" id="PF02784"/>
    </source>
</evidence>
<comment type="cofactor">
    <cofactor evidence="1 10">
        <name>pyridoxal 5'-phosphate</name>
        <dbReference type="ChEBI" id="CHEBI:597326"/>
    </cofactor>
</comment>
<dbReference type="PRINTS" id="PR01182">
    <property type="entry name" value="ORNDCRBXLASE"/>
</dbReference>
<dbReference type="GO" id="GO:0005737">
    <property type="term" value="C:cytoplasm"/>
    <property type="evidence" value="ECO:0007669"/>
    <property type="project" value="TreeGrafter"/>
</dbReference>
<accession>A0A1E4TJF2</accession>
<name>A0A1E4TJF2_9ASCO</name>
<sequence length="445" mass="49214">MSTQVVSVKEISTQRLPMAPSATTAFSPGSSASYLPSTDILSSATTTDHILEGLRSYVSSIDPDECDAGGEDPFFVADIGRIYNLHMIWKKLLSRVEPFYAVKCNNDPVVLRLMAALGTGFDCASKAEITRILDLGVSADRIIYAHPCKASSFVRFAAENNVKNMTVDNVEELYKCKRFFPDANLFLRIHTDDSKSLCRLSIKYGAKIEDAEEILKVAQELGLNMVGVSFHVGSGASDPTAFVEAIENSRHVFDIAMEYGHVMHTLDIGGGFVEETFVNVAHIISRTLDKLFPPHVRVIAEPGRFYVASAFTLATHVIARRYIPQENSHMVYLNDGVYGNMNCIIFDHQVPEPHVLTYQQELVYPEQYTPSTKVKTSLWGPTCDGIDCVSAECYLPYAVEVGDWIYFPNFGAYTLSASSQFNGFNERCHVKYICSEPAAATLAGI</sequence>
<dbReference type="GO" id="GO:0033387">
    <property type="term" value="P:putrescine biosynthetic process from arginine, via ornithine"/>
    <property type="evidence" value="ECO:0007669"/>
    <property type="project" value="TreeGrafter"/>
</dbReference>
<evidence type="ECO:0000313" key="13">
    <source>
        <dbReference type="Proteomes" id="UP000095023"/>
    </source>
</evidence>
<dbReference type="PANTHER" id="PTHR11482">
    <property type="entry name" value="ARGININE/DIAMINOPIMELATE/ORNITHINE DECARBOXYLASE"/>
    <property type="match status" value="1"/>
</dbReference>
<dbReference type="InterPro" id="IPR022653">
    <property type="entry name" value="De-COase2_pyr-phos_BS"/>
</dbReference>
<dbReference type="SUPFAM" id="SSF50621">
    <property type="entry name" value="Alanine racemase C-terminal domain-like"/>
    <property type="match status" value="1"/>
</dbReference>
<evidence type="ECO:0000313" key="12">
    <source>
        <dbReference type="EMBL" id="ODV91885.1"/>
    </source>
</evidence>
<dbReference type="Gene3D" id="2.40.37.10">
    <property type="entry name" value="Lyase, Ornithine Decarboxylase, Chain A, domain 1"/>
    <property type="match status" value="1"/>
</dbReference>
<keyword evidence="5" id="KW-0456">Lyase</keyword>
<dbReference type="CDD" id="cd00622">
    <property type="entry name" value="PLPDE_III_ODC"/>
    <property type="match status" value="1"/>
</dbReference>
<feature type="domain" description="Orn/DAP/Arg decarboxylase 2 N-terminal" evidence="11">
    <location>
        <begin position="81"/>
        <end position="308"/>
    </location>
</feature>
<keyword evidence="4 10" id="KW-0663">Pyridoxal phosphate</keyword>
<feature type="active site" description="Proton donor" evidence="10">
    <location>
        <position position="383"/>
    </location>
</feature>
<dbReference type="EMBL" id="KV453841">
    <property type="protein sequence ID" value="ODV91885.1"/>
    <property type="molecule type" value="Genomic_DNA"/>
</dbReference>
<dbReference type="InterPro" id="IPR000183">
    <property type="entry name" value="Orn/DAP/Arg_de-COase"/>
</dbReference>
<evidence type="ECO:0000256" key="10">
    <source>
        <dbReference type="PIRSR" id="PIRSR600183-50"/>
    </source>
</evidence>
<evidence type="ECO:0000256" key="3">
    <source>
        <dbReference type="ARBA" id="ARBA00022793"/>
    </source>
</evidence>
<dbReference type="PROSITE" id="PS00878">
    <property type="entry name" value="ODR_DC_2_1"/>
    <property type="match status" value="1"/>
</dbReference>
<dbReference type="Proteomes" id="UP000095023">
    <property type="component" value="Unassembled WGS sequence"/>
</dbReference>
<dbReference type="FunFam" id="3.20.20.10:FF:000005">
    <property type="entry name" value="Ornithine decarboxylase"/>
    <property type="match status" value="1"/>
</dbReference>
<keyword evidence="13" id="KW-1185">Reference proteome</keyword>
<evidence type="ECO:0000256" key="4">
    <source>
        <dbReference type="ARBA" id="ARBA00022898"/>
    </source>
</evidence>
<evidence type="ECO:0000256" key="6">
    <source>
        <dbReference type="ARBA" id="ARBA00034115"/>
    </source>
</evidence>
<dbReference type="PANTHER" id="PTHR11482:SF6">
    <property type="entry name" value="ORNITHINE DECARBOXYLASE 1-RELATED"/>
    <property type="match status" value="1"/>
</dbReference>
<dbReference type="AlphaFoldDB" id="A0A1E4TJF2"/>
<dbReference type="InterPro" id="IPR009006">
    <property type="entry name" value="Ala_racemase/Decarboxylase_C"/>
</dbReference>
<comment type="similarity">
    <text evidence="2">Belongs to the Orn/Lys/Arg decarboxylase class-II family.</text>
</comment>
<dbReference type="InterPro" id="IPR002433">
    <property type="entry name" value="Orn_de-COase"/>
</dbReference>
<dbReference type="PRINTS" id="PR01179">
    <property type="entry name" value="ODADCRBXLASE"/>
</dbReference>
<organism evidence="12 13">
    <name type="scientific">Tortispora caseinolytica NRRL Y-17796</name>
    <dbReference type="NCBI Taxonomy" id="767744"/>
    <lineage>
        <taxon>Eukaryota</taxon>
        <taxon>Fungi</taxon>
        <taxon>Dikarya</taxon>
        <taxon>Ascomycota</taxon>
        <taxon>Saccharomycotina</taxon>
        <taxon>Trigonopsidomycetes</taxon>
        <taxon>Trigonopsidales</taxon>
        <taxon>Trigonopsidaceae</taxon>
        <taxon>Tortispora</taxon>
    </lineage>
</organism>
<evidence type="ECO:0000256" key="2">
    <source>
        <dbReference type="ARBA" id="ARBA00008872"/>
    </source>
</evidence>
<dbReference type="EC" id="4.1.1.17" evidence="7"/>